<gene>
    <name evidence="3" type="ORF">J5X90_17710</name>
</gene>
<dbReference type="Proteomes" id="UP000665025">
    <property type="component" value="Chromosome 1"/>
</dbReference>
<evidence type="ECO:0000313" key="3">
    <source>
        <dbReference type="EMBL" id="QTL37306.1"/>
    </source>
</evidence>
<evidence type="ECO:0000256" key="1">
    <source>
        <dbReference type="ARBA" id="ARBA00022679"/>
    </source>
</evidence>
<dbReference type="PANTHER" id="PTHR43861">
    <property type="entry name" value="TRANS-ACONITATE 2-METHYLTRANSFERASE-RELATED"/>
    <property type="match status" value="1"/>
</dbReference>
<proteinExistence type="predicted"/>
<dbReference type="GO" id="GO:0032259">
    <property type="term" value="P:methylation"/>
    <property type="evidence" value="ECO:0007669"/>
    <property type="project" value="UniProtKB-KW"/>
</dbReference>
<dbReference type="InterPro" id="IPR029063">
    <property type="entry name" value="SAM-dependent_MTases_sf"/>
</dbReference>
<name>A0ABX7VBU5_9GAMM</name>
<dbReference type="EMBL" id="CP072425">
    <property type="protein sequence ID" value="QTL37306.1"/>
    <property type="molecule type" value="Genomic_DNA"/>
</dbReference>
<organism evidence="3 4">
    <name type="scientific">Pseudoalteromonas viridis</name>
    <dbReference type="NCBI Taxonomy" id="339617"/>
    <lineage>
        <taxon>Bacteria</taxon>
        <taxon>Pseudomonadati</taxon>
        <taxon>Pseudomonadota</taxon>
        <taxon>Gammaproteobacteria</taxon>
        <taxon>Alteromonadales</taxon>
        <taxon>Pseudoalteromonadaceae</taxon>
        <taxon>Pseudoalteromonas</taxon>
    </lineage>
</organism>
<dbReference type="Pfam" id="PF13649">
    <property type="entry name" value="Methyltransf_25"/>
    <property type="match status" value="1"/>
</dbReference>
<feature type="domain" description="Methyltransferase" evidence="2">
    <location>
        <begin position="38"/>
        <end position="130"/>
    </location>
</feature>
<keyword evidence="3" id="KW-0489">Methyltransferase</keyword>
<accession>A0ABX7VBU5</accession>
<keyword evidence="1" id="KW-0808">Transferase</keyword>
<dbReference type="CDD" id="cd02440">
    <property type="entry name" value="AdoMet_MTases"/>
    <property type="match status" value="1"/>
</dbReference>
<dbReference type="GO" id="GO:0008168">
    <property type="term" value="F:methyltransferase activity"/>
    <property type="evidence" value="ECO:0007669"/>
    <property type="project" value="UniProtKB-KW"/>
</dbReference>
<evidence type="ECO:0000313" key="4">
    <source>
        <dbReference type="Proteomes" id="UP000665025"/>
    </source>
</evidence>
<evidence type="ECO:0000259" key="2">
    <source>
        <dbReference type="Pfam" id="PF13649"/>
    </source>
</evidence>
<protein>
    <submittedName>
        <fullName evidence="3">Class I SAM-dependent methyltransferase</fullName>
    </submittedName>
</protein>
<reference evidence="3 4" key="1">
    <citation type="submission" date="2021-03" db="EMBL/GenBank/DDBJ databases">
        <title>Complete Genome of Pseudoalteromonas viridis Strain BBR56, a new biocontrol bacterial candidate.</title>
        <authorList>
            <person name="Handayani D.P."/>
            <person name="Isnansetyo A."/>
            <person name="Istiqomah I."/>
            <person name="Jumina J."/>
        </authorList>
    </citation>
    <scope>NUCLEOTIDE SEQUENCE [LARGE SCALE GENOMIC DNA]</scope>
    <source>
        <strain evidence="3 4">BBR56</strain>
    </source>
</reference>
<dbReference type="InterPro" id="IPR041698">
    <property type="entry name" value="Methyltransf_25"/>
</dbReference>
<dbReference type="Gene3D" id="3.40.50.150">
    <property type="entry name" value="Vaccinia Virus protein VP39"/>
    <property type="match status" value="1"/>
</dbReference>
<keyword evidence="4" id="KW-1185">Reference proteome</keyword>
<dbReference type="SUPFAM" id="SSF53335">
    <property type="entry name" value="S-adenosyl-L-methionine-dependent methyltransferases"/>
    <property type="match status" value="1"/>
</dbReference>
<sequence length="204" mass="22342">MNFDPMWDVRFAGPDYAYGTEPNDFLKAQVKQLKGKRVLSLAEGEGRNAVFLAKLGFEVTAVDASIKGIEKAQQLAQAAGVEVQFIHADLSKFELGSQCWDNIIAIFAPFPRPLREKLHQGVVRALKPGGVFLTEAYSPEQIHFGTGGGSDVSTMLSATQLAEELSPLEWKHLQQLERQVVEGQYHTGLAAVVQGVVIKPLIKP</sequence>
<dbReference type="PANTHER" id="PTHR43861:SF3">
    <property type="entry name" value="PUTATIVE (AFU_ORTHOLOGUE AFUA_2G14390)-RELATED"/>
    <property type="match status" value="1"/>
</dbReference>